<gene>
    <name evidence="2" type="ORF">BRLA_c036290</name>
</gene>
<feature type="transmembrane region" description="Helical" evidence="1">
    <location>
        <begin position="7"/>
        <end position="29"/>
    </location>
</feature>
<keyword evidence="1" id="KW-0812">Transmembrane</keyword>
<keyword evidence="3" id="KW-1185">Reference proteome</keyword>
<reference evidence="2 3" key="1">
    <citation type="journal article" date="2011" name="J. Bacteriol.">
        <title>Genome sequence of Brevibacillus laterosporus LMG 15441, a pathogen of invertebrates.</title>
        <authorList>
            <person name="Djukic M."/>
            <person name="Poehlein A."/>
            <person name="Thurmer A."/>
            <person name="Daniel R."/>
        </authorList>
    </citation>
    <scope>NUCLEOTIDE SEQUENCE [LARGE SCALE GENOMIC DNA]</scope>
    <source>
        <strain evidence="2 3">LMG 15441</strain>
    </source>
</reference>
<dbReference type="Proteomes" id="UP000005850">
    <property type="component" value="Chromosome"/>
</dbReference>
<keyword evidence="1" id="KW-0472">Membrane</keyword>
<keyword evidence="1" id="KW-1133">Transmembrane helix</keyword>
<dbReference type="RefSeq" id="WP_003336542.1">
    <property type="nucleotide sequence ID" value="NZ_CP007806.1"/>
</dbReference>
<name>A0A075R961_BRELA</name>
<dbReference type="HOGENOM" id="CLU_2913440_0_0_9"/>
<evidence type="ECO:0000256" key="1">
    <source>
        <dbReference type="SAM" id="Phobius"/>
    </source>
</evidence>
<feature type="transmembrane region" description="Helical" evidence="1">
    <location>
        <begin position="35"/>
        <end position="53"/>
    </location>
</feature>
<dbReference type="AlphaFoldDB" id="A0A075R961"/>
<dbReference type="STRING" id="1042163.BRLA_c036290"/>
<organism evidence="2 3">
    <name type="scientific">Brevibacillus laterosporus LMG 15441</name>
    <dbReference type="NCBI Taxonomy" id="1042163"/>
    <lineage>
        <taxon>Bacteria</taxon>
        <taxon>Bacillati</taxon>
        <taxon>Bacillota</taxon>
        <taxon>Bacilli</taxon>
        <taxon>Bacillales</taxon>
        <taxon>Paenibacillaceae</taxon>
        <taxon>Brevibacillus</taxon>
    </lineage>
</organism>
<proteinExistence type="predicted"/>
<sequence>MKEQGNIPLLVAGIIGSIKLLADTLGYQIITDDQVNAIANGVSAVVTILAVLLNNRQAKQQ</sequence>
<protein>
    <recommendedName>
        <fullName evidence="4">Holin</fullName>
    </recommendedName>
</protein>
<evidence type="ECO:0008006" key="4">
    <source>
        <dbReference type="Google" id="ProtNLM"/>
    </source>
</evidence>
<dbReference type="EMBL" id="CP007806">
    <property type="protein sequence ID" value="AIG27931.1"/>
    <property type="molecule type" value="Genomic_DNA"/>
</dbReference>
<evidence type="ECO:0000313" key="3">
    <source>
        <dbReference type="Proteomes" id="UP000005850"/>
    </source>
</evidence>
<accession>A0A075R961</accession>
<dbReference type="KEGG" id="blr:BRLA_c036290"/>
<evidence type="ECO:0000313" key="2">
    <source>
        <dbReference type="EMBL" id="AIG27931.1"/>
    </source>
</evidence>